<proteinExistence type="predicted"/>
<accession>A0A0F9FVK6</accession>
<name>A0A0F9FVK6_9ZZZZ</name>
<protein>
    <submittedName>
        <fullName evidence="1">Uncharacterized protein</fullName>
    </submittedName>
</protein>
<dbReference type="AlphaFoldDB" id="A0A0F9FVK6"/>
<gene>
    <name evidence="1" type="ORF">LCGC14_1986030</name>
</gene>
<organism evidence="1">
    <name type="scientific">marine sediment metagenome</name>
    <dbReference type="NCBI Taxonomy" id="412755"/>
    <lineage>
        <taxon>unclassified sequences</taxon>
        <taxon>metagenomes</taxon>
        <taxon>ecological metagenomes</taxon>
    </lineage>
</organism>
<dbReference type="EMBL" id="LAZR01022309">
    <property type="protein sequence ID" value="KKL82311.1"/>
    <property type="molecule type" value="Genomic_DNA"/>
</dbReference>
<sequence length="99" mass="11540">MKFPKELRDKKDLGGKVKNRKCLIKGCSETAIRSLSENSIKKYIEKAGLSFNENSLHKIYLCKKHYNLSHKFKKTQEKLFQKKGFLDNATGVKKGKWDF</sequence>
<comment type="caution">
    <text evidence="1">The sequence shown here is derived from an EMBL/GenBank/DDBJ whole genome shotgun (WGS) entry which is preliminary data.</text>
</comment>
<reference evidence="1" key="1">
    <citation type="journal article" date="2015" name="Nature">
        <title>Complex archaea that bridge the gap between prokaryotes and eukaryotes.</title>
        <authorList>
            <person name="Spang A."/>
            <person name="Saw J.H."/>
            <person name="Jorgensen S.L."/>
            <person name="Zaremba-Niedzwiedzka K."/>
            <person name="Martijn J."/>
            <person name="Lind A.E."/>
            <person name="van Eijk R."/>
            <person name="Schleper C."/>
            <person name="Guy L."/>
            <person name="Ettema T.J."/>
        </authorList>
    </citation>
    <scope>NUCLEOTIDE SEQUENCE</scope>
</reference>
<evidence type="ECO:0000313" key="1">
    <source>
        <dbReference type="EMBL" id="KKL82311.1"/>
    </source>
</evidence>